<sequence>MLLVQSHIQTLRGRVLETILSLRFFMFQYGIVYKLHLSAKERSLAVCFISPICVVASISILYYSSRFSQPTFHIFCENSIMYAPFTLQVFTYSPKKSAYFHLVLRFTQGVTSLGLIAAIALVVIFTDLSMRDLFASILAFIPTGWAIICLAVTWKRVFWSLGLWDSVREFAKMYDAAMGMLIFAPIALISWFPFRFSYRPLFNQAFTRGLEISTIIMDDARNKWVGRP</sequence>
<proteinExistence type="predicted"/>
<protein>
    <submittedName>
        <fullName evidence="2">Uncharacterized protein</fullName>
    </submittedName>
</protein>
<keyword evidence="1" id="KW-0472">Membrane</keyword>
<evidence type="ECO:0000313" key="2">
    <source>
        <dbReference type="EMBL" id="KAF4376970.1"/>
    </source>
</evidence>
<feature type="transmembrane region" description="Helical" evidence="1">
    <location>
        <begin position="133"/>
        <end position="154"/>
    </location>
</feature>
<evidence type="ECO:0000256" key="1">
    <source>
        <dbReference type="SAM" id="Phobius"/>
    </source>
</evidence>
<dbReference type="GO" id="GO:0046527">
    <property type="term" value="F:glucosyltransferase activity"/>
    <property type="evidence" value="ECO:0007669"/>
    <property type="project" value="TreeGrafter"/>
</dbReference>
<evidence type="ECO:0000313" key="3">
    <source>
        <dbReference type="Proteomes" id="UP000525078"/>
    </source>
</evidence>
<reference evidence="2 3" key="1">
    <citation type="journal article" date="2020" name="bioRxiv">
        <title>Sequence and annotation of 42 cannabis genomes reveals extensive copy number variation in cannabinoid synthesis and pathogen resistance genes.</title>
        <authorList>
            <person name="Mckernan K.J."/>
            <person name="Helbert Y."/>
            <person name="Kane L.T."/>
            <person name="Ebling H."/>
            <person name="Zhang L."/>
            <person name="Liu B."/>
            <person name="Eaton Z."/>
            <person name="Mclaughlin S."/>
            <person name="Kingan S."/>
            <person name="Baybayan P."/>
            <person name="Concepcion G."/>
            <person name="Jordan M."/>
            <person name="Riva A."/>
            <person name="Barbazuk W."/>
            <person name="Harkins T."/>
        </authorList>
    </citation>
    <scope>NUCLEOTIDE SEQUENCE [LARGE SCALE GENOMIC DNA]</scope>
    <source>
        <strain evidence="3">cv. Jamaican Lion 4</strain>
        <tissue evidence="2">Leaf</tissue>
    </source>
</reference>
<feature type="transmembrane region" description="Helical" evidence="1">
    <location>
        <begin position="102"/>
        <end position="126"/>
    </location>
</feature>
<feature type="transmembrane region" description="Helical" evidence="1">
    <location>
        <begin position="20"/>
        <end position="37"/>
    </location>
</feature>
<organism evidence="2 3">
    <name type="scientific">Cannabis sativa</name>
    <name type="common">Hemp</name>
    <name type="synonym">Marijuana</name>
    <dbReference type="NCBI Taxonomy" id="3483"/>
    <lineage>
        <taxon>Eukaryota</taxon>
        <taxon>Viridiplantae</taxon>
        <taxon>Streptophyta</taxon>
        <taxon>Embryophyta</taxon>
        <taxon>Tracheophyta</taxon>
        <taxon>Spermatophyta</taxon>
        <taxon>Magnoliopsida</taxon>
        <taxon>eudicotyledons</taxon>
        <taxon>Gunneridae</taxon>
        <taxon>Pentapetalae</taxon>
        <taxon>rosids</taxon>
        <taxon>fabids</taxon>
        <taxon>Rosales</taxon>
        <taxon>Cannabaceae</taxon>
        <taxon>Cannabis</taxon>
    </lineage>
</organism>
<keyword evidence="1" id="KW-0812">Transmembrane</keyword>
<dbReference type="PANTHER" id="PTHR12741">
    <property type="entry name" value="LYST-INTERACTING PROTEIN LIP5 DOPAMINE RESPONSIVE PROTEIN DRG-1"/>
    <property type="match status" value="1"/>
</dbReference>
<dbReference type="PANTHER" id="PTHR12741:SF67">
    <property type="entry name" value="CALLOSE SYNTHASE 10"/>
    <property type="match status" value="1"/>
</dbReference>
<comment type="caution">
    <text evidence="2">The sequence shown here is derived from an EMBL/GenBank/DDBJ whole genome shotgun (WGS) entry which is preliminary data.</text>
</comment>
<feature type="transmembrane region" description="Helical" evidence="1">
    <location>
        <begin position="44"/>
        <end position="63"/>
    </location>
</feature>
<accession>A0A7J6G4G5</accession>
<name>A0A7J6G4G5_CANSA</name>
<feature type="transmembrane region" description="Helical" evidence="1">
    <location>
        <begin position="174"/>
        <end position="194"/>
    </location>
</feature>
<dbReference type="EMBL" id="JAATIP010000083">
    <property type="protein sequence ID" value="KAF4376970.1"/>
    <property type="molecule type" value="Genomic_DNA"/>
</dbReference>
<dbReference type="Proteomes" id="UP000525078">
    <property type="component" value="Unassembled WGS sequence"/>
</dbReference>
<gene>
    <name evidence="2" type="ORF">F8388_022686</name>
</gene>
<dbReference type="AlphaFoldDB" id="A0A7J6G4G5"/>
<dbReference type="GO" id="GO:0005886">
    <property type="term" value="C:plasma membrane"/>
    <property type="evidence" value="ECO:0007669"/>
    <property type="project" value="TreeGrafter"/>
</dbReference>
<keyword evidence="1" id="KW-1133">Transmembrane helix</keyword>